<keyword evidence="2" id="KW-1185">Reference proteome</keyword>
<gene>
    <name evidence="1" type="ORF">SAMN05421505_16710</name>
</gene>
<reference evidence="1 2" key="1">
    <citation type="submission" date="2016-10" db="EMBL/GenBank/DDBJ databases">
        <authorList>
            <person name="de Groot N.N."/>
        </authorList>
    </citation>
    <scope>NUCLEOTIDE SEQUENCE [LARGE SCALE GENOMIC DNA]</scope>
    <source>
        <strain evidence="1 2">CPCC 201354</strain>
    </source>
</reference>
<protein>
    <submittedName>
        <fullName evidence="1">Uncharacterized protein</fullName>
    </submittedName>
</protein>
<sequence length="167" mass="18272">MSGPASACGAARAAVTARTADLVRMTCLFTAWALTSGHGRKCHAAKPLLRPLGGRRRWQSWVELTRNGGSLLYLGWPLYEIRGVDDLEYVVNGETVTTLMVGDPAERDGTDPHALDEYMDGLDFAGDSASAEVTSALRLIGRITGRELDRAWLDERHMRFTIPAVAR</sequence>
<evidence type="ECO:0000313" key="1">
    <source>
        <dbReference type="EMBL" id="SDI54618.1"/>
    </source>
</evidence>
<accession>A0A1G8LG39</accession>
<organism evidence="1 2">
    <name type="scientific">Sinosporangium album</name>
    <dbReference type="NCBI Taxonomy" id="504805"/>
    <lineage>
        <taxon>Bacteria</taxon>
        <taxon>Bacillati</taxon>
        <taxon>Actinomycetota</taxon>
        <taxon>Actinomycetes</taxon>
        <taxon>Streptosporangiales</taxon>
        <taxon>Streptosporangiaceae</taxon>
        <taxon>Sinosporangium</taxon>
    </lineage>
</organism>
<dbReference type="Proteomes" id="UP000198923">
    <property type="component" value="Unassembled WGS sequence"/>
</dbReference>
<name>A0A1G8LG39_9ACTN</name>
<dbReference type="AlphaFoldDB" id="A0A1G8LG39"/>
<dbReference type="EMBL" id="FNCN01000067">
    <property type="protein sequence ID" value="SDI54618.1"/>
    <property type="molecule type" value="Genomic_DNA"/>
</dbReference>
<evidence type="ECO:0000313" key="2">
    <source>
        <dbReference type="Proteomes" id="UP000198923"/>
    </source>
</evidence>
<proteinExistence type="predicted"/>